<protein>
    <submittedName>
        <fullName evidence="2">Glutaredoxin</fullName>
    </submittedName>
</protein>
<evidence type="ECO:0000259" key="1">
    <source>
        <dbReference type="Pfam" id="PF00462"/>
    </source>
</evidence>
<dbReference type="Pfam" id="PF00462">
    <property type="entry name" value="Glutaredoxin"/>
    <property type="match status" value="1"/>
</dbReference>
<dbReference type="Gene3D" id="3.40.30.10">
    <property type="entry name" value="Glutaredoxin"/>
    <property type="match status" value="1"/>
</dbReference>
<dbReference type="PROSITE" id="PS51354">
    <property type="entry name" value="GLUTAREDOXIN_2"/>
    <property type="match status" value="1"/>
</dbReference>
<dbReference type="InterPro" id="IPR036249">
    <property type="entry name" value="Thioredoxin-like_sf"/>
</dbReference>
<name>A0AAN8VN52_9MAGN</name>
<feature type="domain" description="Glutaredoxin" evidence="1">
    <location>
        <begin position="103"/>
        <end position="168"/>
    </location>
</feature>
<dbReference type="AlphaFoldDB" id="A0AAN8VN52"/>
<sequence>MWPPWLTSPRRVHSSSAVSARRTPTHPLFTCKSFKDIQYLCSPEEVQLNQHQPIKKPSIFHRVRLSTSKILAWVRHSQVQVHQNPPPDESRPPIPITNNHRIILYYTSLRIIRKTFDDCQAVRSILRGFRVMIDERDVSMDRSFLKELQQITGTRKPTLPNLFIGDMCIQADEIKRLYETGELKKLIQWFPQTNFRICHGCGGSRFLMCEECNGSRKVYVDGVGFMNCADCNENGLIKCPSCSSMVIGYT</sequence>
<proteinExistence type="predicted"/>
<accession>A0AAN8VN52</accession>
<dbReference type="PANTHER" id="PTHR45669:SF26">
    <property type="entry name" value="GLUTAREDOXIN DOMAIN-CONTAINING PROTEIN"/>
    <property type="match status" value="1"/>
</dbReference>
<evidence type="ECO:0000313" key="3">
    <source>
        <dbReference type="Proteomes" id="UP001370490"/>
    </source>
</evidence>
<dbReference type="PANTHER" id="PTHR45669">
    <property type="entry name" value="GLUTAREDOXIN DOMAIN-CONTAINING CYSTEINE-RICH PROTEIN CG12206-RELATED"/>
    <property type="match status" value="1"/>
</dbReference>
<dbReference type="CDD" id="cd03031">
    <property type="entry name" value="GRX_GRX_like"/>
    <property type="match status" value="1"/>
</dbReference>
<keyword evidence="3" id="KW-1185">Reference proteome</keyword>
<gene>
    <name evidence="2" type="ORF">RJ641_035870</name>
</gene>
<dbReference type="InterPro" id="IPR002109">
    <property type="entry name" value="Glutaredoxin"/>
</dbReference>
<comment type="caution">
    <text evidence="2">The sequence shown here is derived from an EMBL/GenBank/DDBJ whole genome shotgun (WGS) entry which is preliminary data.</text>
</comment>
<reference evidence="2 3" key="1">
    <citation type="submission" date="2023-12" db="EMBL/GenBank/DDBJ databases">
        <title>A high-quality genome assembly for Dillenia turbinata (Dilleniales).</title>
        <authorList>
            <person name="Chanderbali A."/>
        </authorList>
    </citation>
    <scope>NUCLEOTIDE SEQUENCE [LARGE SCALE GENOMIC DNA]</scope>
    <source>
        <strain evidence="2">LSX21</strain>
        <tissue evidence="2">Leaf</tissue>
    </source>
</reference>
<dbReference type="Proteomes" id="UP001370490">
    <property type="component" value="Unassembled WGS sequence"/>
</dbReference>
<dbReference type="EMBL" id="JBAMMX010000009">
    <property type="protein sequence ID" value="KAK6932976.1"/>
    <property type="molecule type" value="Genomic_DNA"/>
</dbReference>
<organism evidence="2 3">
    <name type="scientific">Dillenia turbinata</name>
    <dbReference type="NCBI Taxonomy" id="194707"/>
    <lineage>
        <taxon>Eukaryota</taxon>
        <taxon>Viridiplantae</taxon>
        <taxon>Streptophyta</taxon>
        <taxon>Embryophyta</taxon>
        <taxon>Tracheophyta</taxon>
        <taxon>Spermatophyta</taxon>
        <taxon>Magnoliopsida</taxon>
        <taxon>eudicotyledons</taxon>
        <taxon>Gunneridae</taxon>
        <taxon>Pentapetalae</taxon>
        <taxon>Dilleniales</taxon>
        <taxon>Dilleniaceae</taxon>
        <taxon>Dillenia</taxon>
    </lineage>
</organism>
<evidence type="ECO:0000313" key="2">
    <source>
        <dbReference type="EMBL" id="KAK6932976.1"/>
    </source>
</evidence>
<dbReference type="Pfam" id="PF23733">
    <property type="entry name" value="GRXCR1-2_C"/>
    <property type="match status" value="1"/>
</dbReference>
<dbReference type="SUPFAM" id="SSF52833">
    <property type="entry name" value="Thioredoxin-like"/>
    <property type="match status" value="1"/>
</dbReference>